<dbReference type="OMA" id="PRPAYLM"/>
<dbReference type="RefSeq" id="XP_003169512.1">
    <property type="nucleotide sequence ID" value="XM_003169464.1"/>
</dbReference>
<dbReference type="EMBL" id="DS989830">
    <property type="protein sequence ID" value="EFR05405.1"/>
    <property type="molecule type" value="Genomic_DNA"/>
</dbReference>
<dbReference type="HOGENOM" id="CLU_035149_0_1_1"/>
<dbReference type="InParanoid" id="E4V5N0"/>
<reference evidence="2" key="1">
    <citation type="journal article" date="2012" name="MBio">
        <title>Comparative genome analysis of Trichophyton rubrum and related dermatophytes reveals candidate genes involved in infection.</title>
        <authorList>
            <person name="Martinez D.A."/>
            <person name="Oliver B.G."/>
            <person name="Graeser Y."/>
            <person name="Goldberg J.M."/>
            <person name="Li W."/>
            <person name="Martinez-Rossi N.M."/>
            <person name="Monod M."/>
            <person name="Shelest E."/>
            <person name="Barton R.C."/>
            <person name="Birch E."/>
            <person name="Brakhage A.A."/>
            <person name="Chen Z."/>
            <person name="Gurr S.J."/>
            <person name="Heiman D."/>
            <person name="Heitman J."/>
            <person name="Kosti I."/>
            <person name="Rossi A."/>
            <person name="Saif S."/>
            <person name="Samalova M."/>
            <person name="Saunders C.W."/>
            <person name="Shea T."/>
            <person name="Summerbell R.C."/>
            <person name="Xu J."/>
            <person name="Young S."/>
            <person name="Zeng Q."/>
            <person name="Birren B.W."/>
            <person name="Cuomo C.A."/>
            <person name="White T.C."/>
        </authorList>
    </citation>
    <scope>NUCLEOTIDE SEQUENCE [LARGE SCALE GENOMIC DNA]</scope>
    <source>
        <strain evidence="2">ATCC MYA-4604 / CBS 118893</strain>
    </source>
</reference>
<dbReference type="GeneID" id="10024742"/>
<gene>
    <name evidence="1" type="ORF">MGYG_08417</name>
</gene>
<dbReference type="Proteomes" id="UP000002669">
    <property type="component" value="Unassembled WGS sequence"/>
</dbReference>
<evidence type="ECO:0000313" key="1">
    <source>
        <dbReference type="EMBL" id="EFR05405.1"/>
    </source>
</evidence>
<dbReference type="eggNOG" id="ENOG502QR04">
    <property type="taxonomic scope" value="Eukaryota"/>
</dbReference>
<dbReference type="VEuPathDB" id="FungiDB:MGYG_08417"/>
<name>E4V5N0_ARTGP</name>
<dbReference type="InterPro" id="IPR029058">
    <property type="entry name" value="AB_hydrolase_fold"/>
</dbReference>
<dbReference type="PANTHER" id="PTHR42103">
    <property type="entry name" value="ALPHA/BETA-HYDROLASES SUPERFAMILY PROTEIN"/>
    <property type="match status" value="1"/>
</dbReference>
<accession>E4V5N0</accession>
<protein>
    <recommendedName>
        <fullName evidence="3">AB hydrolase-1 domain-containing protein</fullName>
    </recommendedName>
</protein>
<dbReference type="SUPFAM" id="SSF53474">
    <property type="entry name" value="alpha/beta-Hydrolases"/>
    <property type="match status" value="1"/>
</dbReference>
<keyword evidence="2" id="KW-1185">Reference proteome</keyword>
<dbReference type="Gene3D" id="3.40.50.1820">
    <property type="entry name" value="alpha/beta hydrolase"/>
    <property type="match status" value="1"/>
</dbReference>
<dbReference type="PANTHER" id="PTHR42103:SF2">
    <property type="entry name" value="AB HYDROLASE-1 DOMAIN-CONTAINING PROTEIN"/>
    <property type="match status" value="1"/>
</dbReference>
<proteinExistence type="predicted"/>
<evidence type="ECO:0000313" key="2">
    <source>
        <dbReference type="Proteomes" id="UP000002669"/>
    </source>
</evidence>
<dbReference type="STRING" id="535722.E4V5N0"/>
<dbReference type="AlphaFoldDB" id="E4V5N0"/>
<organism evidence="2">
    <name type="scientific">Arthroderma gypseum (strain ATCC MYA-4604 / CBS 118893)</name>
    <name type="common">Microsporum gypseum</name>
    <dbReference type="NCBI Taxonomy" id="535722"/>
    <lineage>
        <taxon>Eukaryota</taxon>
        <taxon>Fungi</taxon>
        <taxon>Dikarya</taxon>
        <taxon>Ascomycota</taxon>
        <taxon>Pezizomycotina</taxon>
        <taxon>Eurotiomycetes</taxon>
        <taxon>Eurotiomycetidae</taxon>
        <taxon>Onygenales</taxon>
        <taxon>Arthrodermataceae</taxon>
        <taxon>Nannizzia</taxon>
    </lineage>
</organism>
<evidence type="ECO:0008006" key="3">
    <source>
        <dbReference type="Google" id="ProtNLM"/>
    </source>
</evidence>
<sequence length="340" mass="37498">MVLPKPTHQFKIPSLYDGGLLQCRIYHGDCWRDLDMKPTCRIKGAMIAHPYAPLGGCYDDPVVAVVGSEFLRAGYIVGTFNLRGAGDSQGRTSWTAKPEFGDFISFYFFLAHYILGLDANLSQTSTVPENDVASIDGRHGPSIIVSGYSYGSMLARYSPPSRSILSAFQRPKENDPAFRILQQARSLSLKWNIGAGMHNTYSTSDQSTSVISNTKITGINISYLLISPILPPASTFTAMSLLTPASKLTITINGDCLPTSDLQDKVLGHRTLVIFGEKDGFTSSKKLLAWCEDLKKVEGSQLDSIMVKGAGHFWHEDKVESQMRRAIQEWIAMGDIYRNV</sequence>
<dbReference type="OrthoDB" id="10260961at2759"/>